<evidence type="ECO:0000259" key="2">
    <source>
        <dbReference type="Pfam" id="PF22725"/>
    </source>
</evidence>
<dbReference type="AlphaFoldDB" id="A0A1Y0D7C5"/>
<gene>
    <name evidence="3" type="ORF">CBP31_13075</name>
</gene>
<organism evidence="3 4">
    <name type="scientific">Oceanisphaera profunda</name>
    <dbReference type="NCBI Taxonomy" id="1416627"/>
    <lineage>
        <taxon>Bacteria</taxon>
        <taxon>Pseudomonadati</taxon>
        <taxon>Pseudomonadota</taxon>
        <taxon>Gammaproteobacteria</taxon>
        <taxon>Aeromonadales</taxon>
        <taxon>Aeromonadaceae</taxon>
        <taxon>Oceanisphaera</taxon>
    </lineage>
</organism>
<dbReference type="KEGG" id="opf:CBP31_13075"/>
<evidence type="ECO:0008006" key="5">
    <source>
        <dbReference type="Google" id="ProtNLM"/>
    </source>
</evidence>
<accession>A0A1Y0D7C5</accession>
<dbReference type="RefSeq" id="WP_087038003.1">
    <property type="nucleotide sequence ID" value="NZ_CP021377.1"/>
</dbReference>
<dbReference type="InterPro" id="IPR036291">
    <property type="entry name" value="NAD(P)-bd_dom_sf"/>
</dbReference>
<evidence type="ECO:0000259" key="1">
    <source>
        <dbReference type="Pfam" id="PF01408"/>
    </source>
</evidence>
<dbReference type="EMBL" id="CP021377">
    <property type="protein sequence ID" value="ART83439.1"/>
    <property type="molecule type" value="Genomic_DNA"/>
</dbReference>
<dbReference type="PANTHER" id="PTHR43708:SF4">
    <property type="entry name" value="OXIDOREDUCTASE YCEM-RELATED"/>
    <property type="match status" value="1"/>
</dbReference>
<dbReference type="Proteomes" id="UP000243937">
    <property type="component" value="Chromosome"/>
</dbReference>
<dbReference type="InterPro" id="IPR055170">
    <property type="entry name" value="GFO_IDH_MocA-like_dom"/>
</dbReference>
<keyword evidence="4" id="KW-1185">Reference proteome</keyword>
<dbReference type="Pfam" id="PF01408">
    <property type="entry name" value="GFO_IDH_MocA"/>
    <property type="match status" value="1"/>
</dbReference>
<feature type="domain" description="GFO/IDH/MocA-like oxidoreductase" evidence="2">
    <location>
        <begin position="159"/>
        <end position="218"/>
    </location>
</feature>
<evidence type="ECO:0000313" key="3">
    <source>
        <dbReference type="EMBL" id="ART83439.1"/>
    </source>
</evidence>
<name>A0A1Y0D7C5_9GAMM</name>
<dbReference type="Pfam" id="PF22725">
    <property type="entry name" value="GFO_IDH_MocA_C3"/>
    <property type="match status" value="1"/>
</dbReference>
<dbReference type="OrthoDB" id="9781031at2"/>
<feature type="domain" description="Gfo/Idh/MocA-like oxidoreductase N-terminal" evidence="1">
    <location>
        <begin position="12"/>
        <end position="130"/>
    </location>
</feature>
<reference evidence="3 4" key="1">
    <citation type="journal article" date="2014" name="Int. J. Syst. Evol. Microbiol.">
        <title>Oceanisphaera profunda sp. nov., a marine bacterium isolated from deep-sea sediment, and emended description of the genus Oceanisphaera.</title>
        <authorList>
            <person name="Xu Z."/>
            <person name="Zhang X.Y."/>
            <person name="Su H.N."/>
            <person name="Yu Z.C."/>
            <person name="Liu C."/>
            <person name="Li H."/>
            <person name="Chen X.L."/>
            <person name="Song X.Y."/>
            <person name="Xie B.B."/>
            <person name="Qin Q.L."/>
            <person name="Zhou B.C."/>
            <person name="Shi M."/>
            <person name="Huang Y."/>
            <person name="Zhang Y.Z."/>
        </authorList>
    </citation>
    <scope>NUCLEOTIDE SEQUENCE [LARGE SCALE GENOMIC DNA]</scope>
    <source>
        <strain evidence="3 4">SM1222</strain>
    </source>
</reference>
<dbReference type="SUPFAM" id="SSF51735">
    <property type="entry name" value="NAD(P)-binding Rossmann-fold domains"/>
    <property type="match status" value="1"/>
</dbReference>
<sequence length="341" mass="38684">MQVTTKPNTAKIQCAILGLGNQAFEHLQACIDHPDITIVAGIERDPSIWHKAEHAFPSLDLQCFSDLDALKASDLVIDAFILALPHHIYQGIWPSLMQWGKPLLKEKPLGRDYQEAKHFMQQSKAADCGLQTAIQRRQHPSYQFLARYLKEHKLTPTEVHAHLHLGKGQAVPSAEFDLGWRGDRSQAGGGALLDAGYHLIDLVQFLIGDFEVISSTMWHGSQADNGQDIEDRSWLTGCSSDTWLMIDTWVKGESNHKGGYLKSEKVILQTHQGVLSANREGVWLNEQQLFSSDREWQHAMRQQLADFAKSIITDNWHNDVIWDQLPAMRKIEEAYRLSSRY</sequence>
<dbReference type="PANTHER" id="PTHR43708">
    <property type="entry name" value="CONSERVED EXPRESSED OXIDOREDUCTASE (EUROFUNG)"/>
    <property type="match status" value="1"/>
</dbReference>
<dbReference type="InterPro" id="IPR051317">
    <property type="entry name" value="Gfo/Idh/MocA_oxidoreduct"/>
</dbReference>
<proteinExistence type="predicted"/>
<dbReference type="Gene3D" id="3.40.50.720">
    <property type="entry name" value="NAD(P)-binding Rossmann-like Domain"/>
    <property type="match status" value="1"/>
</dbReference>
<dbReference type="GO" id="GO:0000166">
    <property type="term" value="F:nucleotide binding"/>
    <property type="evidence" value="ECO:0007669"/>
    <property type="project" value="InterPro"/>
</dbReference>
<protein>
    <recommendedName>
        <fullName evidence="5">Oxidoreductase</fullName>
    </recommendedName>
</protein>
<dbReference type="Gene3D" id="3.30.360.10">
    <property type="entry name" value="Dihydrodipicolinate Reductase, domain 2"/>
    <property type="match status" value="1"/>
</dbReference>
<evidence type="ECO:0000313" key="4">
    <source>
        <dbReference type="Proteomes" id="UP000243937"/>
    </source>
</evidence>
<dbReference type="InterPro" id="IPR000683">
    <property type="entry name" value="Gfo/Idh/MocA-like_OxRdtase_N"/>
</dbReference>